<protein>
    <recommendedName>
        <fullName evidence="3">Phage gp6-like head-tail connector protein</fullName>
    </recommendedName>
</protein>
<accession>A0A1M6SW14</accession>
<dbReference type="CDD" id="cd08054">
    <property type="entry name" value="gp6"/>
    <property type="match status" value="1"/>
</dbReference>
<dbReference type="RefSeq" id="WP_073152933.1">
    <property type="nucleotide sequence ID" value="NZ_FRAG01000072.1"/>
</dbReference>
<dbReference type="InterPro" id="IPR011738">
    <property type="entry name" value="Phage_CHP"/>
</dbReference>
<proteinExistence type="predicted"/>
<gene>
    <name evidence="1" type="ORF">SAMN02745912_03455</name>
</gene>
<dbReference type="EMBL" id="FRAG01000072">
    <property type="protein sequence ID" value="SHK48883.1"/>
    <property type="molecule type" value="Genomic_DNA"/>
</dbReference>
<organism evidence="1 2">
    <name type="scientific">Paramaledivibacter caminithermalis (strain DSM 15212 / CIP 107654 / DViRD3)</name>
    <name type="common">Clostridium caminithermale</name>
    <dbReference type="NCBI Taxonomy" id="1121301"/>
    <lineage>
        <taxon>Bacteria</taxon>
        <taxon>Bacillati</taxon>
        <taxon>Bacillota</taxon>
        <taxon>Clostridia</taxon>
        <taxon>Peptostreptococcales</taxon>
        <taxon>Caminicellaceae</taxon>
        <taxon>Paramaledivibacter</taxon>
    </lineage>
</organism>
<dbReference type="NCBIfam" id="TIGR02215">
    <property type="entry name" value="phage_chp_gp8"/>
    <property type="match status" value="1"/>
</dbReference>
<dbReference type="InterPro" id="IPR006450">
    <property type="entry name" value="Phage_HK97_gp6-like"/>
</dbReference>
<keyword evidence="2" id="KW-1185">Reference proteome</keyword>
<reference evidence="1 2" key="1">
    <citation type="submission" date="2016-11" db="EMBL/GenBank/DDBJ databases">
        <authorList>
            <person name="Jaros S."/>
            <person name="Januszkiewicz K."/>
            <person name="Wedrychowicz H."/>
        </authorList>
    </citation>
    <scope>NUCLEOTIDE SEQUENCE [LARGE SCALE GENOMIC DNA]</scope>
    <source>
        <strain evidence="1 2">DSM 15212</strain>
    </source>
</reference>
<dbReference type="Gene3D" id="1.10.3230.30">
    <property type="entry name" value="Phage gp6-like head-tail connector protein"/>
    <property type="match status" value="1"/>
</dbReference>
<sequence length="188" mass="21893">MDIKIIEEIGPDIVTLDEVKGHLRVEHTDEDAYITYLIKVATEYCENFTGRYIKQKTVEVILDTFPSKVLKLPITPILEINKVYYTNLNGEEVYIEPLNYVKIPETEPPLIVHKDRWPKDVTDIPGKVRVEVKAGYLEVSHSIKQATLLLCGHFYENREIVNSRNRWELKALPFSISALLYPYKVYRL</sequence>
<dbReference type="NCBIfam" id="TIGR01560">
    <property type="entry name" value="put_DNA_pack"/>
    <property type="match status" value="2"/>
</dbReference>
<dbReference type="Pfam" id="PF05135">
    <property type="entry name" value="Phage_connect_1"/>
    <property type="match status" value="1"/>
</dbReference>
<evidence type="ECO:0000313" key="2">
    <source>
        <dbReference type="Proteomes" id="UP000184465"/>
    </source>
</evidence>
<dbReference type="InterPro" id="IPR021146">
    <property type="entry name" value="Phage_gp6-like_head-tail"/>
</dbReference>
<name>A0A1M6SW14_PARC5</name>
<dbReference type="OrthoDB" id="5654at2"/>
<evidence type="ECO:0000313" key="1">
    <source>
        <dbReference type="EMBL" id="SHK48883.1"/>
    </source>
</evidence>
<evidence type="ECO:0008006" key="3">
    <source>
        <dbReference type="Google" id="ProtNLM"/>
    </source>
</evidence>
<dbReference type="Proteomes" id="UP000184465">
    <property type="component" value="Unassembled WGS sequence"/>
</dbReference>
<dbReference type="STRING" id="1121301.SAMN02745912_03455"/>
<dbReference type="AlphaFoldDB" id="A0A1M6SW14"/>